<keyword evidence="2" id="KW-1185">Reference proteome</keyword>
<gene>
    <name evidence="1" type="ORF">CITCOLO1_LOCUS20905</name>
</gene>
<organism evidence="1 2">
    <name type="scientific">Citrullus colocynthis</name>
    <name type="common">colocynth</name>
    <dbReference type="NCBI Taxonomy" id="252529"/>
    <lineage>
        <taxon>Eukaryota</taxon>
        <taxon>Viridiplantae</taxon>
        <taxon>Streptophyta</taxon>
        <taxon>Embryophyta</taxon>
        <taxon>Tracheophyta</taxon>
        <taxon>Spermatophyta</taxon>
        <taxon>Magnoliopsida</taxon>
        <taxon>eudicotyledons</taxon>
        <taxon>Gunneridae</taxon>
        <taxon>Pentapetalae</taxon>
        <taxon>rosids</taxon>
        <taxon>fabids</taxon>
        <taxon>Cucurbitales</taxon>
        <taxon>Cucurbitaceae</taxon>
        <taxon>Benincaseae</taxon>
        <taxon>Citrullus</taxon>
    </lineage>
</organism>
<sequence>MFRKKKKGVGSRSVVETSCAAPWTAQGGCRDHYLSYLCHVIEVGVGPGPVDGPKGSPLGLHHLVVPAAGSWVRWSVPDVWLEDKPTRVRRWASGGLKDLCY</sequence>
<protein>
    <submittedName>
        <fullName evidence="1">Uncharacterized protein</fullName>
    </submittedName>
</protein>
<dbReference type="Proteomes" id="UP001642487">
    <property type="component" value="Chromosome 9"/>
</dbReference>
<evidence type="ECO:0000313" key="1">
    <source>
        <dbReference type="EMBL" id="CAK9328487.1"/>
    </source>
</evidence>
<dbReference type="EMBL" id="OZ021743">
    <property type="protein sequence ID" value="CAK9328487.1"/>
    <property type="molecule type" value="Genomic_DNA"/>
</dbReference>
<reference evidence="1 2" key="1">
    <citation type="submission" date="2024-03" db="EMBL/GenBank/DDBJ databases">
        <authorList>
            <person name="Gkanogiannis A."/>
            <person name="Becerra Lopez-Lavalle L."/>
        </authorList>
    </citation>
    <scope>NUCLEOTIDE SEQUENCE [LARGE SCALE GENOMIC DNA]</scope>
</reference>
<proteinExistence type="predicted"/>
<evidence type="ECO:0000313" key="2">
    <source>
        <dbReference type="Proteomes" id="UP001642487"/>
    </source>
</evidence>
<accession>A0ABP0Z6T0</accession>
<name>A0ABP0Z6T0_9ROSI</name>